<dbReference type="Proteomes" id="UP000572635">
    <property type="component" value="Unassembled WGS sequence"/>
</dbReference>
<feature type="compositionally biased region" description="Low complexity" evidence="1">
    <location>
        <begin position="182"/>
        <end position="192"/>
    </location>
</feature>
<proteinExistence type="predicted"/>
<sequence>MGGMTLMAAADRPAFRNRAAAIALISTGATRLPHTSTVLPLFPTDSRPRAALHRLALTAPLPLGPKTPLTKAAIRYITMAPGSDPAMTDVCARIVHNCHPTARANWGRVLGTLELAHRLPHLDMPATLIHGTKDRLIPIPHAHHLHDTLPDARELIEIPDAAHMTPLEAPRTVADALTRLARTHLTTTTPTTGDKKNDKKAEAHA</sequence>
<feature type="compositionally biased region" description="Basic and acidic residues" evidence="1">
    <location>
        <begin position="193"/>
        <end position="205"/>
    </location>
</feature>
<dbReference type="Pfam" id="PF00561">
    <property type="entry name" value="Abhydrolase_1"/>
    <property type="match status" value="1"/>
</dbReference>
<feature type="region of interest" description="Disordered" evidence="1">
    <location>
        <begin position="182"/>
        <end position="205"/>
    </location>
</feature>
<dbReference type="AlphaFoldDB" id="A0A7W8VBY1"/>
<evidence type="ECO:0000256" key="1">
    <source>
        <dbReference type="SAM" id="MobiDB-lite"/>
    </source>
</evidence>
<feature type="domain" description="AB hydrolase-1" evidence="2">
    <location>
        <begin position="1"/>
        <end position="170"/>
    </location>
</feature>
<keyword evidence="4" id="KW-1185">Reference proteome</keyword>
<dbReference type="InterPro" id="IPR029058">
    <property type="entry name" value="AB_hydrolase_fold"/>
</dbReference>
<protein>
    <submittedName>
        <fullName evidence="3">Pimeloyl-ACP methyl ester carboxylesterase</fullName>
    </submittedName>
</protein>
<organism evidence="3 4">
    <name type="scientific">Nocardiopsis composta</name>
    <dbReference type="NCBI Taxonomy" id="157465"/>
    <lineage>
        <taxon>Bacteria</taxon>
        <taxon>Bacillati</taxon>
        <taxon>Actinomycetota</taxon>
        <taxon>Actinomycetes</taxon>
        <taxon>Streptosporangiales</taxon>
        <taxon>Nocardiopsidaceae</taxon>
        <taxon>Nocardiopsis</taxon>
    </lineage>
</organism>
<dbReference type="InterPro" id="IPR000073">
    <property type="entry name" value="AB_hydrolase_1"/>
</dbReference>
<accession>A0A7W8VBY1</accession>
<dbReference type="EMBL" id="JACHDB010000001">
    <property type="protein sequence ID" value="MBB5430358.1"/>
    <property type="molecule type" value="Genomic_DNA"/>
</dbReference>
<evidence type="ECO:0000313" key="4">
    <source>
        <dbReference type="Proteomes" id="UP000572635"/>
    </source>
</evidence>
<name>A0A7W8VBY1_9ACTN</name>
<dbReference type="SUPFAM" id="SSF53474">
    <property type="entry name" value="alpha/beta-Hydrolases"/>
    <property type="match status" value="1"/>
</dbReference>
<gene>
    <name evidence="3" type="ORF">HDA36_000442</name>
</gene>
<reference evidence="3 4" key="1">
    <citation type="submission" date="2020-08" db="EMBL/GenBank/DDBJ databases">
        <title>Sequencing the genomes of 1000 actinobacteria strains.</title>
        <authorList>
            <person name="Klenk H.-P."/>
        </authorList>
    </citation>
    <scope>NUCLEOTIDE SEQUENCE [LARGE SCALE GENOMIC DNA]</scope>
    <source>
        <strain evidence="3 4">DSM 44551</strain>
    </source>
</reference>
<comment type="caution">
    <text evidence="3">The sequence shown here is derived from an EMBL/GenBank/DDBJ whole genome shotgun (WGS) entry which is preliminary data.</text>
</comment>
<evidence type="ECO:0000313" key="3">
    <source>
        <dbReference type="EMBL" id="MBB5430358.1"/>
    </source>
</evidence>
<evidence type="ECO:0000259" key="2">
    <source>
        <dbReference type="Pfam" id="PF00561"/>
    </source>
</evidence>
<dbReference type="GO" id="GO:0003824">
    <property type="term" value="F:catalytic activity"/>
    <property type="evidence" value="ECO:0007669"/>
    <property type="project" value="UniProtKB-ARBA"/>
</dbReference>
<dbReference type="Gene3D" id="3.40.50.1820">
    <property type="entry name" value="alpha/beta hydrolase"/>
    <property type="match status" value="1"/>
</dbReference>